<reference evidence="1 2" key="1">
    <citation type="submission" date="2020-08" db="EMBL/GenBank/DDBJ databases">
        <title>Plant Genome Project.</title>
        <authorList>
            <person name="Zhang R.-G."/>
        </authorList>
    </citation>
    <scope>NUCLEOTIDE SEQUENCE [LARGE SCALE GENOMIC DNA]</scope>
    <source>
        <tissue evidence="1">Rhizome</tissue>
    </source>
</reference>
<name>A0A8J5IHD4_ZINOF</name>
<dbReference type="AlphaFoldDB" id="A0A8J5IHD4"/>
<proteinExistence type="predicted"/>
<dbReference type="EMBL" id="JACMSC010000002">
    <property type="protein sequence ID" value="KAG6534064.1"/>
    <property type="molecule type" value="Genomic_DNA"/>
</dbReference>
<dbReference type="PANTHER" id="PTHR38542:SF2">
    <property type="entry name" value="REPLICATION FACTOR A C-TERMINAL DOMAIN-CONTAINING PROTEIN"/>
    <property type="match status" value="1"/>
</dbReference>
<dbReference type="Proteomes" id="UP000734854">
    <property type="component" value="Unassembled WGS sequence"/>
</dbReference>
<keyword evidence="2" id="KW-1185">Reference proteome</keyword>
<accession>A0A8J5IHD4</accession>
<organism evidence="1 2">
    <name type="scientific">Zingiber officinale</name>
    <name type="common">Ginger</name>
    <name type="synonym">Amomum zingiber</name>
    <dbReference type="NCBI Taxonomy" id="94328"/>
    <lineage>
        <taxon>Eukaryota</taxon>
        <taxon>Viridiplantae</taxon>
        <taxon>Streptophyta</taxon>
        <taxon>Embryophyta</taxon>
        <taxon>Tracheophyta</taxon>
        <taxon>Spermatophyta</taxon>
        <taxon>Magnoliopsida</taxon>
        <taxon>Liliopsida</taxon>
        <taxon>Zingiberales</taxon>
        <taxon>Zingiberaceae</taxon>
        <taxon>Zingiber</taxon>
    </lineage>
</organism>
<gene>
    <name evidence="1" type="ORF">ZIOFF_007945</name>
</gene>
<evidence type="ECO:0000313" key="2">
    <source>
        <dbReference type="Proteomes" id="UP000734854"/>
    </source>
</evidence>
<comment type="caution">
    <text evidence="1">The sequence shown here is derived from an EMBL/GenBank/DDBJ whole genome shotgun (WGS) entry which is preliminary data.</text>
</comment>
<sequence length="209" mass="23536">MAAIGWYGPLIDLSRVVSHVDDLVQLLVFVRDSQPVVLQKSNTSNGGTLLKTKLQVSDDTRSIFSVSLWPKHMGSVIAAGDVLYVWDKTGRIPLLVKNKPAETLFGNITAEMVYECYQEGSWKHLTSVNAPDRCDSPCENHKKQKEDSTQTRKDIYGIWLCLLKLLLQHEKNSPFQFEISVVAENNIESSRFELVSVRMPCHRDEASSA</sequence>
<protein>
    <submittedName>
        <fullName evidence="1">Uncharacterized protein</fullName>
    </submittedName>
</protein>
<dbReference type="PANTHER" id="PTHR38542">
    <property type="entry name" value="OS04G0450500 PROTEIN"/>
    <property type="match status" value="1"/>
</dbReference>
<evidence type="ECO:0000313" key="1">
    <source>
        <dbReference type="EMBL" id="KAG6534064.1"/>
    </source>
</evidence>